<comment type="caution">
    <text evidence="2">The sequence shown here is derived from an EMBL/GenBank/DDBJ whole genome shotgun (WGS) entry which is preliminary data.</text>
</comment>
<evidence type="ECO:0000256" key="1">
    <source>
        <dbReference type="SAM" id="Coils"/>
    </source>
</evidence>
<keyword evidence="1" id="KW-0175">Coiled coil</keyword>
<evidence type="ECO:0000313" key="2">
    <source>
        <dbReference type="EMBL" id="OCI32887.1"/>
    </source>
</evidence>
<reference evidence="2 3" key="1">
    <citation type="submission" date="2016-06" db="EMBL/GenBank/DDBJ databases">
        <title>Genome sequence of Oerskovia enterophila DSM 43852.</title>
        <authorList>
            <person name="Poehlein A."/>
            <person name="Jag V."/>
            <person name="Bengelsdorf F.R."/>
            <person name="Daniel R."/>
            <person name="Duerre P."/>
        </authorList>
    </citation>
    <scope>NUCLEOTIDE SEQUENCE [LARGE SCALE GENOMIC DNA]</scope>
    <source>
        <strain evidence="2 3">DSM 43852</strain>
    </source>
</reference>
<proteinExistence type="predicted"/>
<keyword evidence="3" id="KW-1185">Reference proteome</keyword>
<dbReference type="RefSeq" id="WP_068624124.1">
    <property type="nucleotide sequence ID" value="NZ_MAQA01000003.1"/>
</dbReference>
<name>A0ABX2Y9I9_9CELL</name>
<gene>
    <name evidence="2" type="ORF">OERS_04790</name>
</gene>
<protein>
    <submittedName>
        <fullName evidence="2">Uncharacterized protein</fullName>
    </submittedName>
</protein>
<dbReference type="Proteomes" id="UP000093412">
    <property type="component" value="Unassembled WGS sequence"/>
</dbReference>
<sequence length="178" mass="19029">MTTAVDTRLLAVYLNDHLAGATVGVLRVRRMARAYDGTVVGARVAPLVAQFTDERAWLLDCVHRLDLPVRTYKIVGAAVVERLGRLKLNGHVHSGSPLSALLEVELLRGAVTGKSSGWLTLRAQGSRLGLAPDQERDLDQLVAQAEDQLRALTDLLDVLHANAFRHGGPTTGGGPATA</sequence>
<dbReference type="EMBL" id="MAQA01000003">
    <property type="protein sequence ID" value="OCI32887.1"/>
    <property type="molecule type" value="Genomic_DNA"/>
</dbReference>
<feature type="coiled-coil region" evidence="1">
    <location>
        <begin position="135"/>
        <end position="162"/>
    </location>
</feature>
<evidence type="ECO:0000313" key="3">
    <source>
        <dbReference type="Proteomes" id="UP000093412"/>
    </source>
</evidence>
<organism evidence="2 3">
    <name type="scientific">Oerskovia enterophila</name>
    <dbReference type="NCBI Taxonomy" id="43678"/>
    <lineage>
        <taxon>Bacteria</taxon>
        <taxon>Bacillati</taxon>
        <taxon>Actinomycetota</taxon>
        <taxon>Actinomycetes</taxon>
        <taxon>Micrococcales</taxon>
        <taxon>Cellulomonadaceae</taxon>
        <taxon>Oerskovia</taxon>
    </lineage>
</organism>
<accession>A0ABX2Y9I9</accession>